<keyword evidence="5" id="KW-0808">Transferase</keyword>
<evidence type="ECO:0000256" key="3">
    <source>
        <dbReference type="ARBA" id="ARBA00009406"/>
    </source>
</evidence>
<keyword evidence="9" id="KW-0408">Iron</keyword>
<protein>
    <recommendedName>
        <fullName evidence="10">Thiamine pyrimidine synthase</fullName>
    </recommendedName>
</protein>
<keyword evidence="12" id="KW-0472">Membrane</keyword>
<organism evidence="14">
    <name type="scientific">Woronichinia naegeliana WA131</name>
    <dbReference type="NCBI Taxonomy" id="2824559"/>
    <lineage>
        <taxon>Bacteria</taxon>
        <taxon>Bacillati</taxon>
        <taxon>Cyanobacteriota</taxon>
        <taxon>Cyanophyceae</taxon>
        <taxon>Synechococcales</taxon>
        <taxon>Coelosphaeriaceae</taxon>
        <taxon>Woronichinia</taxon>
    </lineage>
</organism>
<proteinExistence type="inferred from homology"/>
<comment type="subunit">
    <text evidence="4">Homodimer.</text>
</comment>
<evidence type="ECO:0000256" key="1">
    <source>
        <dbReference type="ARBA" id="ARBA00003469"/>
    </source>
</evidence>
<feature type="domain" description="SsuA/THI5-like" evidence="13">
    <location>
        <begin position="56"/>
        <end position="259"/>
    </location>
</feature>
<dbReference type="PROSITE" id="PS51257">
    <property type="entry name" value="PROKAR_LIPOPROTEIN"/>
    <property type="match status" value="1"/>
</dbReference>
<evidence type="ECO:0000256" key="5">
    <source>
        <dbReference type="ARBA" id="ARBA00022679"/>
    </source>
</evidence>
<sequence>MGKLTKINCSRFLIILFLALACVVCFPGYFALGKEQIKETSTYMDEITLKLKWKHQFQFAGYYAAQEKGFYRKAGLRVKIEESSDWTDSTKSVLNGQAEFGVGTSDLVIDHIKGEPIVVLAAIFQHSPLVLLTKQNKGINNIHNLVGKKAMIEPHADSLFAYLKNEGISKEQLVLYPHSFDITPLIKDKVNAISAYTTDEPYLLEKNKIQYNIFSPRSAGIDFYGDTLFTTEQYLREHSDISRKFLEASLQGWKYTFKNNKNTQEIINLIYKKYSKRHTLEHLNYESKKMRLDIMPDIVEIGYMYPGRWQGIAETYATLGIIPQNSSLDIGRFIYDKRDKDRLQINSLLIGLVFVVVILVFIGLCGIFRLLTKLNKGKLYTCCKKFVNIIKYIRLK</sequence>
<keyword evidence="6" id="KW-0479">Metal-binding</keyword>
<dbReference type="AlphaFoldDB" id="A0A977KT30"/>
<evidence type="ECO:0000256" key="6">
    <source>
        <dbReference type="ARBA" id="ARBA00022723"/>
    </source>
</evidence>
<evidence type="ECO:0000256" key="7">
    <source>
        <dbReference type="ARBA" id="ARBA00022898"/>
    </source>
</evidence>
<keyword evidence="8" id="KW-0784">Thiamine biosynthesis</keyword>
<keyword evidence="12" id="KW-0812">Transmembrane</keyword>
<gene>
    <name evidence="14" type="ORF">KA717_26285</name>
</gene>
<feature type="transmembrane region" description="Helical" evidence="12">
    <location>
        <begin position="348"/>
        <end position="371"/>
    </location>
</feature>
<keyword evidence="7" id="KW-0663">Pyridoxal phosphate</keyword>
<comment type="function">
    <text evidence="1">Responsible for the formation of the pyrimidine heterocycle in the thiamine biosynthesis pathway. Catalyzes the formation of hydroxymethylpyrimidine phosphate (HMP-P) from histidine and pyridoxal phosphate (PLP). The protein uses PLP and the active site histidine to form HMP-P, generating an inactive enzyme. The enzyme can only undergo a single turnover, which suggests it is a suicide enzyme.</text>
</comment>
<dbReference type="KEGG" id="wna:KA717_26285"/>
<comment type="similarity">
    <text evidence="3">Belongs to the NMT1/THI5 family.</text>
</comment>
<dbReference type="Gene3D" id="3.40.190.10">
    <property type="entry name" value="Periplasmic binding protein-like II"/>
    <property type="match status" value="2"/>
</dbReference>
<evidence type="ECO:0000256" key="4">
    <source>
        <dbReference type="ARBA" id="ARBA00011738"/>
    </source>
</evidence>
<evidence type="ECO:0000256" key="11">
    <source>
        <dbReference type="ARBA" id="ARBA00048179"/>
    </source>
</evidence>
<evidence type="ECO:0000256" key="2">
    <source>
        <dbReference type="ARBA" id="ARBA00004948"/>
    </source>
</evidence>
<dbReference type="GO" id="GO:0046872">
    <property type="term" value="F:metal ion binding"/>
    <property type="evidence" value="ECO:0007669"/>
    <property type="project" value="UniProtKB-KW"/>
</dbReference>
<comment type="pathway">
    <text evidence="2">Cofactor biosynthesis; thiamine diphosphate biosynthesis.</text>
</comment>
<feature type="transmembrane region" description="Helical" evidence="12">
    <location>
        <begin position="12"/>
        <end position="32"/>
    </location>
</feature>
<dbReference type="EMBL" id="CP073041">
    <property type="protein sequence ID" value="UXE59341.1"/>
    <property type="molecule type" value="Genomic_DNA"/>
</dbReference>
<name>A0A977KT30_9CYAN</name>
<dbReference type="GO" id="GO:0016740">
    <property type="term" value="F:transferase activity"/>
    <property type="evidence" value="ECO:0007669"/>
    <property type="project" value="UniProtKB-KW"/>
</dbReference>
<evidence type="ECO:0000256" key="10">
    <source>
        <dbReference type="ARBA" id="ARBA00033171"/>
    </source>
</evidence>
<reference evidence="14" key="1">
    <citation type="submission" date="2021-04" db="EMBL/GenBank/DDBJ databases">
        <title>Genome sequence of Woronichinia naegeliana from Washington state freshwater lake bloom.</title>
        <authorList>
            <person name="Dreher T.W."/>
        </authorList>
    </citation>
    <scope>NUCLEOTIDE SEQUENCE</scope>
    <source>
        <strain evidence="14">WA131</strain>
    </source>
</reference>
<accession>A0A977KT30</accession>
<keyword evidence="12" id="KW-1133">Transmembrane helix</keyword>
<dbReference type="GO" id="GO:0009228">
    <property type="term" value="P:thiamine biosynthetic process"/>
    <property type="evidence" value="ECO:0007669"/>
    <property type="project" value="UniProtKB-KW"/>
</dbReference>
<dbReference type="InterPro" id="IPR015168">
    <property type="entry name" value="SsuA/THI5"/>
</dbReference>
<comment type="catalytic activity">
    <reaction evidence="11">
        <text>N(6)-(pyridoxal phosphate)-L-lysyl-[4-amino-5-hydroxymethyl-2-methylpyrimidine phosphate synthase] + L-histidyl-[4-amino-5-hydroxymethyl-2-methylpyrimidine phosphate synthase] + 2 Fe(3+) + 4 H2O = L-lysyl-[4-amino-5-hydroxymethyl-2-methylpyrimidine phosphate synthase] + (2S)-2-amino-5-hydroxy-4-oxopentanoyl-[4-amino-5-hydroxymethyl-2-methylpyrimidine phosphate synthase] + 4-amino-2-methyl-5-(phosphooxymethyl)pyrimidine + 3-oxopropanoate + 2 Fe(2+) + 2 H(+)</text>
        <dbReference type="Rhea" id="RHEA:65756"/>
        <dbReference type="Rhea" id="RHEA-COMP:16892"/>
        <dbReference type="Rhea" id="RHEA-COMP:16893"/>
        <dbReference type="Rhea" id="RHEA-COMP:16894"/>
        <dbReference type="Rhea" id="RHEA-COMP:16895"/>
        <dbReference type="ChEBI" id="CHEBI:15377"/>
        <dbReference type="ChEBI" id="CHEBI:15378"/>
        <dbReference type="ChEBI" id="CHEBI:29033"/>
        <dbReference type="ChEBI" id="CHEBI:29034"/>
        <dbReference type="ChEBI" id="CHEBI:29969"/>
        <dbReference type="ChEBI" id="CHEBI:29979"/>
        <dbReference type="ChEBI" id="CHEBI:33190"/>
        <dbReference type="ChEBI" id="CHEBI:58354"/>
        <dbReference type="ChEBI" id="CHEBI:143915"/>
        <dbReference type="ChEBI" id="CHEBI:157692"/>
    </reaction>
    <physiologicalReaction direction="left-to-right" evidence="11">
        <dbReference type="Rhea" id="RHEA:65757"/>
    </physiologicalReaction>
</comment>
<evidence type="ECO:0000256" key="9">
    <source>
        <dbReference type="ARBA" id="ARBA00023004"/>
    </source>
</evidence>
<dbReference type="SUPFAM" id="SSF53850">
    <property type="entry name" value="Periplasmic binding protein-like II"/>
    <property type="match status" value="1"/>
</dbReference>
<dbReference type="PANTHER" id="PTHR31528:SF1">
    <property type="entry name" value="4-AMINO-5-HYDROXYMETHYL-2-METHYLPYRIMIDINE PHOSPHATE SYNTHASE THI11-RELATED"/>
    <property type="match status" value="1"/>
</dbReference>
<evidence type="ECO:0000313" key="14">
    <source>
        <dbReference type="EMBL" id="UXE59341.1"/>
    </source>
</evidence>
<evidence type="ECO:0000259" key="13">
    <source>
        <dbReference type="Pfam" id="PF09084"/>
    </source>
</evidence>
<dbReference type="InterPro" id="IPR027939">
    <property type="entry name" value="NMT1/THI5"/>
</dbReference>
<evidence type="ECO:0000256" key="12">
    <source>
        <dbReference type="SAM" id="Phobius"/>
    </source>
</evidence>
<dbReference type="PANTHER" id="PTHR31528">
    <property type="entry name" value="4-AMINO-5-HYDROXYMETHYL-2-METHYLPYRIMIDINE PHOSPHATE SYNTHASE THI11-RELATED"/>
    <property type="match status" value="1"/>
</dbReference>
<dbReference type="Proteomes" id="UP001065613">
    <property type="component" value="Chromosome"/>
</dbReference>
<dbReference type="Pfam" id="PF09084">
    <property type="entry name" value="NMT1"/>
    <property type="match status" value="1"/>
</dbReference>
<evidence type="ECO:0000256" key="8">
    <source>
        <dbReference type="ARBA" id="ARBA00022977"/>
    </source>
</evidence>